<dbReference type="AlphaFoldDB" id="A0AAD5KQL4"/>
<organism evidence="2 3">
    <name type="scientific">Daphnia sinensis</name>
    <dbReference type="NCBI Taxonomy" id="1820382"/>
    <lineage>
        <taxon>Eukaryota</taxon>
        <taxon>Metazoa</taxon>
        <taxon>Ecdysozoa</taxon>
        <taxon>Arthropoda</taxon>
        <taxon>Crustacea</taxon>
        <taxon>Branchiopoda</taxon>
        <taxon>Diplostraca</taxon>
        <taxon>Cladocera</taxon>
        <taxon>Anomopoda</taxon>
        <taxon>Daphniidae</taxon>
        <taxon>Daphnia</taxon>
        <taxon>Daphnia similis group</taxon>
    </lineage>
</organism>
<keyword evidence="3" id="KW-1185">Reference proteome</keyword>
<evidence type="ECO:0000256" key="1">
    <source>
        <dbReference type="SAM" id="SignalP"/>
    </source>
</evidence>
<accession>A0AAD5KQL4</accession>
<proteinExistence type="predicted"/>
<dbReference type="EMBL" id="WJBH02000006">
    <property type="protein sequence ID" value="KAI9557454.1"/>
    <property type="molecule type" value="Genomic_DNA"/>
</dbReference>
<keyword evidence="1" id="KW-0732">Signal</keyword>
<evidence type="ECO:0000313" key="3">
    <source>
        <dbReference type="Proteomes" id="UP000820818"/>
    </source>
</evidence>
<feature type="signal peptide" evidence="1">
    <location>
        <begin position="1"/>
        <end position="16"/>
    </location>
</feature>
<sequence>MTKALQLLYWLHVCSTSQQWETAQVYDEILDFTLDDDITAVFIECGTQHHLAGVINIALPSNGRKTRFFHLSVLRHLPVLKKGNLFCLYFLFILFSS</sequence>
<dbReference type="Proteomes" id="UP000820818">
    <property type="component" value="Linkage Group LG6"/>
</dbReference>
<feature type="chain" id="PRO_5042214746" evidence="1">
    <location>
        <begin position="17"/>
        <end position="97"/>
    </location>
</feature>
<name>A0AAD5KQL4_9CRUS</name>
<protein>
    <submittedName>
        <fullName evidence="2">Uncharacterized protein</fullName>
    </submittedName>
</protein>
<evidence type="ECO:0000313" key="2">
    <source>
        <dbReference type="EMBL" id="KAI9557454.1"/>
    </source>
</evidence>
<reference evidence="2 3" key="1">
    <citation type="submission" date="2022-05" db="EMBL/GenBank/DDBJ databases">
        <title>A multi-omics perspective on studying reproductive biology in Daphnia sinensis.</title>
        <authorList>
            <person name="Jia J."/>
        </authorList>
    </citation>
    <scope>NUCLEOTIDE SEQUENCE [LARGE SCALE GENOMIC DNA]</scope>
    <source>
        <strain evidence="2 3">WSL</strain>
    </source>
</reference>
<gene>
    <name evidence="2" type="ORF">GHT06_017282</name>
</gene>
<comment type="caution">
    <text evidence="2">The sequence shown here is derived from an EMBL/GenBank/DDBJ whole genome shotgun (WGS) entry which is preliminary data.</text>
</comment>